<evidence type="ECO:0000313" key="2">
    <source>
        <dbReference type="Proteomes" id="UP000070401"/>
    </source>
</evidence>
<dbReference type="RefSeq" id="WP_022069729.1">
    <property type="nucleotide sequence ID" value="NZ_KQ956713.1"/>
</dbReference>
<evidence type="ECO:0008006" key="3">
    <source>
        <dbReference type="Google" id="ProtNLM"/>
    </source>
</evidence>
<dbReference type="Proteomes" id="UP000070401">
    <property type="component" value="Unassembled WGS sequence"/>
</dbReference>
<dbReference type="PATRIC" id="fig|851.8.peg.1351"/>
<accession>A0A133NUB7</accession>
<name>A0A133NUB7_FUSNU</name>
<dbReference type="EMBL" id="LRPY01000133">
    <property type="protein sequence ID" value="KXA19858.1"/>
    <property type="molecule type" value="Genomic_DNA"/>
</dbReference>
<evidence type="ECO:0000313" key="1">
    <source>
        <dbReference type="EMBL" id="KXA19858.1"/>
    </source>
</evidence>
<comment type="caution">
    <text evidence="1">The sequence shown here is derived from an EMBL/GenBank/DDBJ whole genome shotgun (WGS) entry which is preliminary data.</text>
</comment>
<organism evidence="1 2">
    <name type="scientific">Fusobacterium nucleatum</name>
    <dbReference type="NCBI Taxonomy" id="851"/>
    <lineage>
        <taxon>Bacteria</taxon>
        <taxon>Fusobacteriati</taxon>
        <taxon>Fusobacteriota</taxon>
        <taxon>Fusobacteriia</taxon>
        <taxon>Fusobacteriales</taxon>
        <taxon>Fusobacteriaceae</taxon>
        <taxon>Fusobacterium</taxon>
    </lineage>
</organism>
<protein>
    <recommendedName>
        <fullName evidence="3">Immunity 49 family protein</fullName>
    </recommendedName>
</protein>
<gene>
    <name evidence="1" type="ORF">HMPREF3221_01345</name>
</gene>
<reference evidence="2" key="1">
    <citation type="submission" date="2016-01" db="EMBL/GenBank/DDBJ databases">
        <authorList>
            <person name="Mitreva M."/>
            <person name="Pepin K.H."/>
            <person name="Mihindukulasuriya K.A."/>
            <person name="Fulton R."/>
            <person name="Fronick C."/>
            <person name="O'Laughlin M."/>
            <person name="Miner T."/>
            <person name="Herter B."/>
            <person name="Rosa B.A."/>
            <person name="Cordes M."/>
            <person name="Tomlinson C."/>
            <person name="Wollam A."/>
            <person name="Palsikar V.B."/>
            <person name="Mardis E.R."/>
            <person name="Wilson R.K."/>
        </authorList>
    </citation>
    <scope>NUCLEOTIDE SEQUENCE [LARGE SCALE GENOMIC DNA]</scope>
    <source>
        <strain evidence="2">MJR7757B</strain>
    </source>
</reference>
<dbReference type="AlphaFoldDB" id="A0A133NUB7"/>
<keyword evidence="2" id="KW-1185">Reference proteome</keyword>
<proteinExistence type="predicted"/>
<sequence length="297" mass="35260">MLVSKKKFNERLEHTLGKMRFYKSYEGEPLTLIKNKKGNPLSCMGSLATIYETTASKALLVDKDIESFRKNIYIYSKLNLMGTDTRAYLAWKKMNLFCVLMSNNKDFLDFILRTFDIIGHEKEKYKKSEADFYLMRTILLALKGDWEEVIKRADFYSSNPSKETGFKYFPLEFGLLRALAEKNIEKMKENINAMLEPKVARQMMYDESIFFDFYLHTHVLLYLKIASYYGFDLEIESDIVPKELIDNTPAKEYPEPYEFMKKFDLKTITPEEWKAWIYEYYPKPEILKEFEEKGSFI</sequence>